<accession>A0A841HGD8</accession>
<gene>
    <name evidence="1" type="ORF">HNR49_002536</name>
</gene>
<proteinExistence type="predicted"/>
<sequence length="49" mass="5590">MYRDIDRDELSTLTEEALTETSRDLDDLLEQTSSIEDLNTLLETDPASD</sequence>
<protein>
    <submittedName>
        <fullName evidence="1">Uncharacterized protein</fullName>
    </submittedName>
</protein>
<name>A0A841HGD8_HALSI</name>
<dbReference type="RefSeq" id="WP_260173172.1">
    <property type="nucleotide sequence ID" value="NZ_JACHGX010000030.1"/>
</dbReference>
<evidence type="ECO:0000313" key="1">
    <source>
        <dbReference type="EMBL" id="MBB6091145.1"/>
    </source>
</evidence>
<dbReference type="Proteomes" id="UP000642919">
    <property type="component" value="Unassembled WGS sequence"/>
</dbReference>
<organism evidence="1 2">
    <name type="scientific">Halobacterium salinarum</name>
    <name type="common">Halobacterium halobium</name>
    <dbReference type="NCBI Taxonomy" id="2242"/>
    <lineage>
        <taxon>Archaea</taxon>
        <taxon>Methanobacteriati</taxon>
        <taxon>Methanobacteriota</taxon>
        <taxon>Stenosarchaea group</taxon>
        <taxon>Halobacteria</taxon>
        <taxon>Halobacteriales</taxon>
        <taxon>Halobacteriaceae</taxon>
        <taxon>Halobacterium</taxon>
    </lineage>
</organism>
<dbReference type="AlphaFoldDB" id="A0A841HGD8"/>
<comment type="caution">
    <text evidence="1">The sequence shown here is derived from an EMBL/GenBank/DDBJ whole genome shotgun (WGS) entry which is preliminary data.</text>
</comment>
<dbReference type="EMBL" id="JACHGX010000030">
    <property type="protein sequence ID" value="MBB6091145.1"/>
    <property type="molecule type" value="Genomic_DNA"/>
</dbReference>
<evidence type="ECO:0000313" key="2">
    <source>
        <dbReference type="Proteomes" id="UP000642919"/>
    </source>
</evidence>
<reference evidence="1" key="1">
    <citation type="submission" date="2020-08" db="EMBL/GenBank/DDBJ databases">
        <title>Genomic Encyclopedia of Type Strains, Phase IV (KMG-IV): sequencing the most valuable type-strain genomes for metagenomic binning, comparative biology and taxonomic classification.</title>
        <authorList>
            <person name="Goeker M."/>
        </authorList>
    </citation>
    <scope>NUCLEOTIDE SEQUENCE</scope>
    <source>
        <strain evidence="1">DSM 669</strain>
    </source>
</reference>